<protein>
    <submittedName>
        <fullName evidence="7">IQ-DOMAIN 31-like</fullName>
    </submittedName>
</protein>
<dbReference type="GO" id="GO:0005516">
    <property type="term" value="F:calmodulin binding"/>
    <property type="evidence" value="ECO:0007669"/>
    <property type="project" value="UniProtKB-KW"/>
</dbReference>
<evidence type="ECO:0000256" key="4">
    <source>
        <dbReference type="SAM" id="Coils"/>
    </source>
</evidence>
<keyword evidence="1" id="KW-0112">Calmodulin-binding</keyword>
<evidence type="ECO:0000313" key="7">
    <source>
        <dbReference type="EMBL" id="CAA3013857.1"/>
    </source>
</evidence>
<dbReference type="PANTHER" id="PTHR32295:SF279">
    <property type="entry name" value="PROTEIN IQ-DOMAIN 31-LIKE"/>
    <property type="match status" value="1"/>
</dbReference>
<feature type="domain" description="DUF4005" evidence="6">
    <location>
        <begin position="443"/>
        <end position="506"/>
    </location>
</feature>
<dbReference type="PANTHER" id="PTHR32295">
    <property type="entry name" value="IQ-DOMAIN 5-RELATED"/>
    <property type="match status" value="1"/>
</dbReference>
<dbReference type="InterPro" id="IPR000048">
    <property type="entry name" value="IQ_motif_EF-hand-BS"/>
</dbReference>
<evidence type="ECO:0000256" key="1">
    <source>
        <dbReference type="ARBA" id="ARBA00022860"/>
    </source>
</evidence>
<dbReference type="Pfam" id="PF13178">
    <property type="entry name" value="DUF4005"/>
    <property type="match status" value="1"/>
</dbReference>
<keyword evidence="8" id="KW-1185">Reference proteome</keyword>
<dbReference type="Gramene" id="OE9A069340T1">
    <property type="protein sequence ID" value="OE9A069340C1"/>
    <property type="gene ID" value="OE9A069340"/>
</dbReference>
<reference evidence="7 8" key="1">
    <citation type="submission" date="2019-12" db="EMBL/GenBank/DDBJ databases">
        <authorList>
            <person name="Alioto T."/>
            <person name="Alioto T."/>
            <person name="Gomez Garrido J."/>
        </authorList>
    </citation>
    <scope>NUCLEOTIDE SEQUENCE [LARGE SCALE GENOMIC DNA]</scope>
</reference>
<evidence type="ECO:0000313" key="8">
    <source>
        <dbReference type="Proteomes" id="UP000594638"/>
    </source>
</evidence>
<feature type="coiled-coil region" evidence="4">
    <location>
        <begin position="294"/>
        <end position="328"/>
    </location>
</feature>
<sequence length="538" mass="59418">MGKSPGRWIKAVLLGKKSSKSSLSKNFTAEKRTAAPTGDLTVNPLLVSDLPYQATDRGAENPEYDKGIVGPNSSDDAEIRRQEQAATKAQAAFRGYMARRAFRALKGLIRLQALIRGHLVRRQALATLHCMQSILKLQALARGQRVRLADPRHKVMVKGTARELQDAKKADVFVKESSLGSEKLVTNAFVCKLLASLPTAMPLSLQYDVAEPNSAWNWLERWSFSHFWELCAQTKKTADAKPQRKQSCMLTVETEAGELKMGVRKVVAANNGGNRALASFEQGKLKNNSRKITSHRTESVQEQAQNELERVKRNLRKVSASMAVASEKETENQHQSPKEVSSFAAPNVFKQEITNSPPKLVDMVVNVDKTALKEAPPYPLTADEQVNATHDDHPAVELHALDICGNMETLPAVYEELSSKEEHNSKEKVKMGRRKSLPAKQEYPENASQNTLSLPSYMAATESAKAKLRAQGSSKIDDVAENGFERRHSLPAPTNGKLSSLSPRMQKPVLANGKGGSKKSRSLVSSRDDKVLQPGWRR</sequence>
<feature type="compositionally biased region" description="Basic and acidic residues" evidence="5">
    <location>
        <begin position="417"/>
        <end position="430"/>
    </location>
</feature>
<organism evidence="7 8">
    <name type="scientific">Olea europaea subsp. europaea</name>
    <dbReference type="NCBI Taxonomy" id="158383"/>
    <lineage>
        <taxon>Eukaryota</taxon>
        <taxon>Viridiplantae</taxon>
        <taxon>Streptophyta</taxon>
        <taxon>Embryophyta</taxon>
        <taxon>Tracheophyta</taxon>
        <taxon>Spermatophyta</taxon>
        <taxon>Magnoliopsida</taxon>
        <taxon>eudicotyledons</taxon>
        <taxon>Gunneridae</taxon>
        <taxon>Pentapetalae</taxon>
        <taxon>asterids</taxon>
        <taxon>lamiids</taxon>
        <taxon>Lamiales</taxon>
        <taxon>Oleaceae</taxon>
        <taxon>Oleeae</taxon>
        <taxon>Olea</taxon>
    </lineage>
</organism>
<feature type="region of interest" description="Disordered" evidence="5">
    <location>
        <begin position="417"/>
        <end position="453"/>
    </location>
</feature>
<dbReference type="CDD" id="cd23767">
    <property type="entry name" value="IQCD"/>
    <property type="match status" value="1"/>
</dbReference>
<comment type="similarity">
    <text evidence="2">Belongs to the IQD family.</text>
</comment>
<dbReference type="Gramene" id="OE9A069340T3">
    <property type="protein sequence ID" value="OE9A069340C3"/>
    <property type="gene ID" value="OE9A069340"/>
</dbReference>
<gene>
    <name evidence="7" type="ORF">OLEA9_A069340</name>
</gene>
<dbReference type="AlphaFoldDB" id="A0A8S0UEJ3"/>
<dbReference type="Proteomes" id="UP000594638">
    <property type="component" value="Unassembled WGS sequence"/>
</dbReference>
<proteinExistence type="inferred from homology"/>
<evidence type="ECO:0000256" key="5">
    <source>
        <dbReference type="SAM" id="MobiDB-lite"/>
    </source>
</evidence>
<accession>A0A8S0UEJ3</accession>
<evidence type="ECO:0000256" key="2">
    <source>
        <dbReference type="ARBA" id="ARBA00024341"/>
    </source>
</evidence>
<name>A0A8S0UEJ3_OLEEU</name>
<evidence type="ECO:0000259" key="6">
    <source>
        <dbReference type="Pfam" id="PF13178"/>
    </source>
</evidence>
<dbReference type="SMART" id="SM00015">
    <property type="entry name" value="IQ"/>
    <property type="match status" value="2"/>
</dbReference>
<dbReference type="PROSITE" id="PS50096">
    <property type="entry name" value="IQ"/>
    <property type="match status" value="2"/>
</dbReference>
<dbReference type="OrthoDB" id="1101566at2759"/>
<comment type="caution">
    <text evidence="7">The sequence shown here is derived from an EMBL/GenBank/DDBJ whole genome shotgun (WGS) entry which is preliminary data.</text>
</comment>
<dbReference type="EMBL" id="CACTIH010007454">
    <property type="protein sequence ID" value="CAA3013857.1"/>
    <property type="molecule type" value="Genomic_DNA"/>
</dbReference>
<dbReference type="Gramene" id="OE9A069340T4">
    <property type="protein sequence ID" value="OE9A069340C4"/>
    <property type="gene ID" value="OE9A069340"/>
</dbReference>
<dbReference type="Pfam" id="PF00612">
    <property type="entry name" value="IQ"/>
    <property type="match status" value="2"/>
</dbReference>
<dbReference type="InterPro" id="IPR025064">
    <property type="entry name" value="DUF4005"/>
</dbReference>
<comment type="subunit">
    <text evidence="3">Binds to multiple calmodulin (CaM) in the presence of Ca(2+) and CaM-like proteins.</text>
</comment>
<feature type="region of interest" description="Disordered" evidence="5">
    <location>
        <begin position="483"/>
        <end position="538"/>
    </location>
</feature>
<evidence type="ECO:0000256" key="3">
    <source>
        <dbReference type="ARBA" id="ARBA00024378"/>
    </source>
</evidence>
<keyword evidence="4" id="KW-0175">Coiled coil</keyword>